<feature type="short sequence motif" description="TonB C-terminal box" evidence="13">
    <location>
        <begin position="869"/>
        <end position="886"/>
    </location>
</feature>
<dbReference type="SUPFAM" id="SSF56935">
    <property type="entry name" value="Porins"/>
    <property type="match status" value="1"/>
</dbReference>
<dbReference type="Gene3D" id="2.40.170.20">
    <property type="entry name" value="TonB-dependent receptor, beta-barrel domain"/>
    <property type="match status" value="3"/>
</dbReference>
<evidence type="ECO:0000256" key="6">
    <source>
        <dbReference type="ARBA" id="ARBA00022729"/>
    </source>
</evidence>
<evidence type="ECO:0000313" key="18">
    <source>
        <dbReference type="EMBL" id="ANY19764.1"/>
    </source>
</evidence>
<dbReference type="Proteomes" id="UP000092932">
    <property type="component" value="Chromosome"/>
</dbReference>
<evidence type="ECO:0000259" key="16">
    <source>
        <dbReference type="Pfam" id="PF00593"/>
    </source>
</evidence>
<dbReference type="PATRIC" id="fig|692370.5.peg.1261"/>
<evidence type="ECO:0000256" key="13">
    <source>
        <dbReference type="PROSITE-ProRule" id="PRU10144"/>
    </source>
</evidence>
<evidence type="ECO:0000256" key="2">
    <source>
        <dbReference type="ARBA" id="ARBA00022448"/>
    </source>
</evidence>
<evidence type="ECO:0000256" key="11">
    <source>
        <dbReference type="ARBA" id="ARBA00023237"/>
    </source>
</evidence>
<keyword evidence="8" id="KW-0406">Ion transport</keyword>
<dbReference type="InterPro" id="IPR039426">
    <property type="entry name" value="TonB-dep_rcpt-like"/>
</dbReference>
<comment type="subcellular location">
    <subcellularLocation>
        <location evidence="1 12">Cell outer membrane</location>
        <topology evidence="1 12">Multi-pass membrane protein</topology>
    </subcellularLocation>
</comment>
<dbReference type="Pfam" id="PF00593">
    <property type="entry name" value="TonB_dep_Rec_b-barrel"/>
    <property type="match status" value="1"/>
</dbReference>
<keyword evidence="2 12" id="KW-0813">Transport</keyword>
<dbReference type="PANTHER" id="PTHR32552">
    <property type="entry name" value="FERRICHROME IRON RECEPTOR-RELATED"/>
    <property type="match status" value="1"/>
</dbReference>
<dbReference type="InterPro" id="IPR000531">
    <property type="entry name" value="Beta-barrel_TonB"/>
</dbReference>
<dbReference type="PANTHER" id="PTHR32552:SF81">
    <property type="entry name" value="TONB-DEPENDENT OUTER MEMBRANE RECEPTOR"/>
    <property type="match status" value="1"/>
</dbReference>
<feature type="domain" description="TonB-dependent receptor-like beta-barrel" evidence="16">
    <location>
        <begin position="592"/>
        <end position="849"/>
    </location>
</feature>
<dbReference type="InterPro" id="IPR010917">
    <property type="entry name" value="TonB_rcpt_CS"/>
</dbReference>
<evidence type="ECO:0000313" key="19">
    <source>
        <dbReference type="Proteomes" id="UP000092932"/>
    </source>
</evidence>
<evidence type="ECO:0000259" key="17">
    <source>
        <dbReference type="Pfam" id="PF07715"/>
    </source>
</evidence>
<dbReference type="KEGG" id="ado:A6F68_01247"/>
<dbReference type="PROSITE" id="PS52016">
    <property type="entry name" value="TONB_DEPENDENT_REC_3"/>
    <property type="match status" value="1"/>
</dbReference>
<evidence type="ECO:0000256" key="4">
    <source>
        <dbReference type="ARBA" id="ARBA00022496"/>
    </source>
</evidence>
<organism evidence="18 19">
    <name type="scientific">Tsuneonella dongtanensis</name>
    <dbReference type="NCBI Taxonomy" id="692370"/>
    <lineage>
        <taxon>Bacteria</taxon>
        <taxon>Pseudomonadati</taxon>
        <taxon>Pseudomonadota</taxon>
        <taxon>Alphaproteobacteria</taxon>
        <taxon>Sphingomonadales</taxon>
        <taxon>Erythrobacteraceae</taxon>
        <taxon>Tsuneonella</taxon>
    </lineage>
</organism>
<dbReference type="GO" id="GO:0006826">
    <property type="term" value="P:iron ion transport"/>
    <property type="evidence" value="ECO:0007669"/>
    <property type="project" value="UniProtKB-KW"/>
</dbReference>
<proteinExistence type="inferred from homology"/>
<dbReference type="RefSeq" id="WP_067677420.1">
    <property type="nucleotide sequence ID" value="NZ_CP016591.1"/>
</dbReference>
<keyword evidence="18" id="KW-0675">Receptor</keyword>
<dbReference type="GO" id="GO:0009279">
    <property type="term" value="C:cell outer membrane"/>
    <property type="evidence" value="ECO:0007669"/>
    <property type="project" value="UniProtKB-SubCell"/>
</dbReference>
<dbReference type="OrthoDB" id="9760333at2"/>
<evidence type="ECO:0000256" key="1">
    <source>
        <dbReference type="ARBA" id="ARBA00004571"/>
    </source>
</evidence>
<comment type="similarity">
    <text evidence="12 14">Belongs to the TonB-dependent receptor family.</text>
</comment>
<dbReference type="AlphaFoldDB" id="A0A1B2ACD4"/>
<keyword evidence="11 12" id="KW-0998">Cell outer membrane</keyword>
<gene>
    <name evidence="18" type="primary">fyuA_5</name>
    <name evidence="18" type="ORF">A6F68_01247</name>
</gene>
<evidence type="ECO:0000256" key="8">
    <source>
        <dbReference type="ARBA" id="ARBA00023065"/>
    </source>
</evidence>
<evidence type="ECO:0000256" key="15">
    <source>
        <dbReference type="SAM" id="SignalP"/>
    </source>
</evidence>
<dbReference type="PROSITE" id="PS01156">
    <property type="entry name" value="TONB_DEPENDENT_REC_2"/>
    <property type="match status" value="1"/>
</dbReference>
<dbReference type="STRING" id="692370.A6F68_01247"/>
<name>A0A1B2ACD4_9SPHN</name>
<sequence length="886" mass="94549">MIKTRTGFAGSARFTLLAGAAALALPGIAHAQDAADDAAVEEEEASGNQIVVTATKREQTLQEVPVAVSVTTAETIERAQIRDVTDLATVVPSLRVTQSQSQVATTYSIRGFGTSGNNIGFEPSVAMFVDGVYRSRAIAQISDLPDIQRVEVLRGPQSTLFGKNASAGVISLVTKAPSFRFGGSLEASYGNYDAMVVKGYVTGPISDSIAASLAAGYNRRDGYVTNLFNGDDLNNRNRWFARGQVLIEPSDTFKFRVIGDYDEIDEKCCAAFNLQRSPFGFTTAVEAVGGRINDFRDVPDADVVYSDVVPFSKVRNLGISGQGDLELGALTLTSISAYRDTQFDADQDVDFSSARLATGANIGQVSLKTFTQELRVASDFDGPLNFLLGGYYFNEKARSADQIVFGADFRNYVGALLSQQAPPGTTVAGLEAQFGALTGQNFTNRFFAAGQGFFNDMSQDNEAYSLFGNVDFEVSDALTITLGANYTHDAKDVTTNSVSTDVFSGLNLPAIRQTAINATVAGQVGARLTPAVAFATPAQIAAFAAAGPVQAATLAAIQAAATTGTASILALTPFQFLPPFQNCPNAVEACRTRDGDWSWTARLAYEFSPTLNAYASWSTGYKAPSFNLSRDSRPATFINGVPAGDCAALISGGLAVTNLTCGLRFAAAENSEVYEVGIKGNWGIAAANLTLFQQSIKNFQTNVFTGLGFAIGNAEKQETRGVEFDGYVRPTDQLTFNLAMTYLDPKYARYTASPYGDISGTSIVNIPKLSAVFGAQWDQELASGDRLIARTDFSYQSPIQVAEGLVRFGSVAANLAAARPFRAEVNDLNASLTYAMEMGLELTVWGRNLLDDRNITGIFDSTAQNGSVSGYTNQPRTYGVAARFKF</sequence>
<keyword evidence="19" id="KW-1185">Reference proteome</keyword>
<keyword evidence="4" id="KW-0410">Iron transport</keyword>
<dbReference type="EMBL" id="CP016591">
    <property type="protein sequence ID" value="ANY19764.1"/>
    <property type="molecule type" value="Genomic_DNA"/>
</dbReference>
<dbReference type="InterPro" id="IPR036942">
    <property type="entry name" value="Beta-barrel_TonB_sf"/>
</dbReference>
<protein>
    <submittedName>
        <fullName evidence="18">Pesticin receptor</fullName>
    </submittedName>
</protein>
<keyword evidence="3 12" id="KW-1134">Transmembrane beta strand</keyword>
<evidence type="ECO:0000256" key="10">
    <source>
        <dbReference type="ARBA" id="ARBA00023136"/>
    </source>
</evidence>
<evidence type="ECO:0000256" key="3">
    <source>
        <dbReference type="ARBA" id="ARBA00022452"/>
    </source>
</evidence>
<evidence type="ECO:0000256" key="7">
    <source>
        <dbReference type="ARBA" id="ARBA00023004"/>
    </source>
</evidence>
<accession>A0A1B2ACD4</accession>
<feature type="chain" id="PRO_5008534028" evidence="15">
    <location>
        <begin position="32"/>
        <end position="886"/>
    </location>
</feature>
<evidence type="ECO:0000256" key="14">
    <source>
        <dbReference type="RuleBase" id="RU003357"/>
    </source>
</evidence>
<feature type="signal peptide" evidence="15">
    <location>
        <begin position="1"/>
        <end position="31"/>
    </location>
</feature>
<evidence type="ECO:0000256" key="5">
    <source>
        <dbReference type="ARBA" id="ARBA00022692"/>
    </source>
</evidence>
<evidence type="ECO:0000256" key="9">
    <source>
        <dbReference type="ARBA" id="ARBA00023077"/>
    </source>
</evidence>
<evidence type="ECO:0000256" key="12">
    <source>
        <dbReference type="PROSITE-ProRule" id="PRU01360"/>
    </source>
</evidence>
<dbReference type="InterPro" id="IPR012910">
    <property type="entry name" value="Plug_dom"/>
</dbReference>
<feature type="domain" description="TonB-dependent receptor plug" evidence="17">
    <location>
        <begin position="61"/>
        <end position="169"/>
    </location>
</feature>
<keyword evidence="10 12" id="KW-0472">Membrane</keyword>
<keyword evidence="5 12" id="KW-0812">Transmembrane</keyword>
<keyword evidence="7" id="KW-0408">Iron</keyword>
<keyword evidence="9 14" id="KW-0798">TonB box</keyword>
<dbReference type="Pfam" id="PF07715">
    <property type="entry name" value="Plug"/>
    <property type="match status" value="1"/>
</dbReference>
<reference evidence="18 19" key="1">
    <citation type="submission" date="2016-07" db="EMBL/GenBank/DDBJ databases">
        <title>Complete genome sequence of Altererythrobacter dongtanensis KCTC 22672, a type strain with esterase isolated from tidal flat.</title>
        <authorList>
            <person name="Cheng H."/>
            <person name="Wu Y.-H."/>
            <person name="Zhou P."/>
            <person name="Huo Y.-Y."/>
            <person name="Wang C.-S."/>
            <person name="Xu X.-W."/>
        </authorList>
    </citation>
    <scope>NUCLEOTIDE SEQUENCE [LARGE SCALE GENOMIC DNA]</scope>
    <source>
        <strain evidence="18 19">KCTC 22672</strain>
    </source>
</reference>
<keyword evidence="6 15" id="KW-0732">Signal</keyword>